<evidence type="ECO:0000256" key="2">
    <source>
        <dbReference type="ARBA" id="ARBA00023015"/>
    </source>
</evidence>
<dbReference type="InterPro" id="IPR011598">
    <property type="entry name" value="bHLH_dom"/>
</dbReference>
<protein>
    <recommendedName>
        <fullName evidence="7">BHLH domain-containing protein</fullName>
    </recommendedName>
</protein>
<reference evidence="8 9" key="1">
    <citation type="journal article" date="2021" name="Comput. Struct. Biotechnol. J.">
        <title>De novo genome assembly of the potent medicinal plant Rehmannia glutinosa using nanopore technology.</title>
        <authorList>
            <person name="Ma L."/>
            <person name="Dong C."/>
            <person name="Song C."/>
            <person name="Wang X."/>
            <person name="Zheng X."/>
            <person name="Niu Y."/>
            <person name="Chen S."/>
            <person name="Feng W."/>
        </authorList>
    </citation>
    <scope>NUCLEOTIDE SEQUENCE [LARGE SCALE GENOMIC DNA]</scope>
    <source>
        <strain evidence="8">DH-2019</strain>
    </source>
</reference>
<evidence type="ECO:0000256" key="5">
    <source>
        <dbReference type="ARBA" id="ARBA00023242"/>
    </source>
</evidence>
<feature type="region of interest" description="Disordered" evidence="6">
    <location>
        <begin position="429"/>
        <end position="448"/>
    </location>
</feature>
<evidence type="ECO:0000259" key="7">
    <source>
        <dbReference type="PROSITE" id="PS50888"/>
    </source>
</evidence>
<gene>
    <name evidence="8" type="ORF">DH2020_032905</name>
</gene>
<evidence type="ECO:0000256" key="1">
    <source>
        <dbReference type="ARBA" id="ARBA00004123"/>
    </source>
</evidence>
<name>A0ABR0VGW9_REHGL</name>
<comment type="subcellular location">
    <subcellularLocation>
        <location evidence="1">Nucleus</location>
    </subcellularLocation>
</comment>
<keyword evidence="9" id="KW-1185">Reference proteome</keyword>
<evidence type="ECO:0000256" key="3">
    <source>
        <dbReference type="ARBA" id="ARBA00023125"/>
    </source>
</evidence>
<dbReference type="InterPro" id="IPR045843">
    <property type="entry name" value="IND-like"/>
</dbReference>
<keyword evidence="2" id="KW-0805">Transcription regulation</keyword>
<sequence>MAEEFQGGVCGGNWWNSSGNLFRSSPCSSAINGPGSFGWFNHDMKIASRSISDDSAGSASDGTSSIVLQKPSHDTIQMMGISFSSTNDWNQNLLHDSGKSEQNYPQMLQLADEGFNSSMNNYGQNNTDDFSESINFPLNSDSYSYTSSLLQNLFDDTDSDQPQQSTNYLSSPNNYQMNSTDQFLPKQQLAANNHLQFTNNTPFWNATSPSFVPSTQTQLLPSSLNNAKPNLHSFSAKRRNEESGGLNSVAPKKVLSNEPVIKRPRIETPSPLPTFKVRKEKLGDRVTALQQLVSPFGKTDTASVLHEAIEYIKFLHDQVSVLNTPYLKNGSPQLQRQQPADKNKDDEAMQDLRSRGLCLVPISSTFPVTAENTTHDFWTPTFGGCFRNKSLSLLRSHYACVASVGIRDRDDLHDASRHDAQRANEVTLLRQRSRNPLPRPGRHASSAMTDTFRPSFALSSAA</sequence>
<evidence type="ECO:0000313" key="8">
    <source>
        <dbReference type="EMBL" id="KAK6133334.1"/>
    </source>
</evidence>
<evidence type="ECO:0000313" key="9">
    <source>
        <dbReference type="Proteomes" id="UP001318860"/>
    </source>
</evidence>
<dbReference type="SUPFAM" id="SSF47459">
    <property type="entry name" value="HLH, helix-loop-helix DNA-binding domain"/>
    <property type="match status" value="1"/>
</dbReference>
<organism evidence="8 9">
    <name type="scientific">Rehmannia glutinosa</name>
    <name type="common">Chinese foxglove</name>
    <dbReference type="NCBI Taxonomy" id="99300"/>
    <lineage>
        <taxon>Eukaryota</taxon>
        <taxon>Viridiplantae</taxon>
        <taxon>Streptophyta</taxon>
        <taxon>Embryophyta</taxon>
        <taxon>Tracheophyta</taxon>
        <taxon>Spermatophyta</taxon>
        <taxon>Magnoliopsida</taxon>
        <taxon>eudicotyledons</taxon>
        <taxon>Gunneridae</taxon>
        <taxon>Pentapetalae</taxon>
        <taxon>asterids</taxon>
        <taxon>lamiids</taxon>
        <taxon>Lamiales</taxon>
        <taxon>Orobanchaceae</taxon>
        <taxon>Rehmannieae</taxon>
        <taxon>Rehmannia</taxon>
    </lineage>
</organism>
<dbReference type="EMBL" id="JABTTQ020001221">
    <property type="protein sequence ID" value="KAK6133334.1"/>
    <property type="molecule type" value="Genomic_DNA"/>
</dbReference>
<dbReference type="Gene3D" id="4.10.280.10">
    <property type="entry name" value="Helix-loop-helix DNA-binding domain"/>
    <property type="match status" value="1"/>
</dbReference>
<feature type="region of interest" description="Disordered" evidence="6">
    <location>
        <begin position="154"/>
        <end position="173"/>
    </location>
</feature>
<keyword evidence="5" id="KW-0539">Nucleus</keyword>
<dbReference type="Proteomes" id="UP001318860">
    <property type="component" value="Unassembled WGS sequence"/>
</dbReference>
<dbReference type="InterPro" id="IPR036638">
    <property type="entry name" value="HLH_DNA-bd_sf"/>
</dbReference>
<dbReference type="PANTHER" id="PTHR16223">
    <property type="entry name" value="TRANSCRIPTION FACTOR BHLH83-RELATED"/>
    <property type="match status" value="1"/>
</dbReference>
<proteinExistence type="predicted"/>
<dbReference type="PROSITE" id="PS50888">
    <property type="entry name" value="BHLH"/>
    <property type="match status" value="1"/>
</dbReference>
<dbReference type="PANTHER" id="PTHR16223:SF238">
    <property type="entry name" value="TRANSCRIPTION FACTOR BHLH114"/>
    <property type="match status" value="1"/>
</dbReference>
<dbReference type="CDD" id="cd11393">
    <property type="entry name" value="bHLH_AtbHLH_like"/>
    <property type="match status" value="1"/>
</dbReference>
<comment type="caution">
    <text evidence="8">The sequence shown here is derived from an EMBL/GenBank/DDBJ whole genome shotgun (WGS) entry which is preliminary data.</text>
</comment>
<keyword evidence="3" id="KW-0238">DNA-binding</keyword>
<dbReference type="InterPro" id="IPR045239">
    <property type="entry name" value="bHLH95_bHLH"/>
</dbReference>
<feature type="domain" description="BHLH" evidence="7">
    <location>
        <begin position="266"/>
        <end position="315"/>
    </location>
</feature>
<keyword evidence="4" id="KW-0804">Transcription</keyword>
<accession>A0ABR0VGW9</accession>
<evidence type="ECO:0000256" key="6">
    <source>
        <dbReference type="SAM" id="MobiDB-lite"/>
    </source>
</evidence>
<evidence type="ECO:0000256" key="4">
    <source>
        <dbReference type="ARBA" id="ARBA00023163"/>
    </source>
</evidence>